<dbReference type="PANTHER" id="PTHR43750">
    <property type="entry name" value="UDP-GLUCOSE 6-DEHYDROGENASE TUAD"/>
    <property type="match status" value="1"/>
</dbReference>
<dbReference type="InterPro" id="IPR028357">
    <property type="entry name" value="UDPglc_DH_bac"/>
</dbReference>
<dbReference type="InterPro" id="IPR014026">
    <property type="entry name" value="UDP-Glc/GDP-Man_DH_dimer"/>
</dbReference>
<feature type="binding site" evidence="11">
    <location>
        <position position="30"/>
    </location>
    <ligand>
        <name>NAD(+)</name>
        <dbReference type="ChEBI" id="CHEBI:57540"/>
    </ligand>
</feature>
<dbReference type="AlphaFoldDB" id="A0A143DCW8"/>
<evidence type="ECO:0000256" key="2">
    <source>
        <dbReference type="ARBA" id="ARBA00006601"/>
    </source>
</evidence>
<evidence type="ECO:0000256" key="8">
    <source>
        <dbReference type="PIRNR" id="PIRNR000124"/>
    </source>
</evidence>
<organism evidence="13 14">
    <name type="scientific">Haematospirillum jordaniae</name>
    <dbReference type="NCBI Taxonomy" id="1549855"/>
    <lineage>
        <taxon>Bacteria</taxon>
        <taxon>Pseudomonadati</taxon>
        <taxon>Pseudomonadota</taxon>
        <taxon>Alphaproteobacteria</taxon>
        <taxon>Rhodospirillales</taxon>
        <taxon>Novispirillaceae</taxon>
        <taxon>Haematospirillum</taxon>
    </lineage>
</organism>
<feature type="active site" description="Nucleophile" evidence="9">
    <location>
        <position position="268"/>
    </location>
</feature>
<evidence type="ECO:0000256" key="11">
    <source>
        <dbReference type="PIRSR" id="PIRSR500134-3"/>
    </source>
</evidence>
<feature type="domain" description="UDP-glucose/GDP-mannose dehydrogenase C-terminal" evidence="12">
    <location>
        <begin position="319"/>
        <end position="421"/>
    </location>
</feature>
<dbReference type="PIRSF" id="PIRSF000124">
    <property type="entry name" value="UDPglc_GDPman_dh"/>
    <property type="match status" value="1"/>
</dbReference>
<evidence type="ECO:0000259" key="12">
    <source>
        <dbReference type="SMART" id="SM00984"/>
    </source>
</evidence>
<feature type="binding site" evidence="10">
    <location>
        <position position="265"/>
    </location>
    <ligand>
        <name>substrate</name>
    </ligand>
</feature>
<evidence type="ECO:0000256" key="1">
    <source>
        <dbReference type="ARBA" id="ARBA00004701"/>
    </source>
</evidence>
<dbReference type="Pfam" id="PF00984">
    <property type="entry name" value="UDPG_MGDP_dh"/>
    <property type="match status" value="1"/>
</dbReference>
<dbReference type="EMBL" id="CP014525">
    <property type="protein sequence ID" value="AMW34380.1"/>
    <property type="molecule type" value="Genomic_DNA"/>
</dbReference>
<dbReference type="GO" id="GO:0051287">
    <property type="term" value="F:NAD binding"/>
    <property type="evidence" value="ECO:0007669"/>
    <property type="project" value="InterPro"/>
</dbReference>
<dbReference type="Pfam" id="PF03721">
    <property type="entry name" value="UDPG_MGDP_dh_N"/>
    <property type="match status" value="1"/>
</dbReference>
<accession>A0A143DCW8</accession>
<dbReference type="InterPro" id="IPR008927">
    <property type="entry name" value="6-PGluconate_DH-like_C_sf"/>
</dbReference>
<dbReference type="InterPro" id="IPR036220">
    <property type="entry name" value="UDP-Glc/GDP-Man_DH_C_sf"/>
</dbReference>
<dbReference type="EC" id="1.1.1.22" evidence="3 8"/>
<dbReference type="SUPFAM" id="SSF51735">
    <property type="entry name" value="NAD(P)-binding Rossmann-fold domains"/>
    <property type="match status" value="1"/>
</dbReference>
<dbReference type="UniPathway" id="UPA00038">
    <property type="reaction ID" value="UER00491"/>
</dbReference>
<dbReference type="KEGG" id="hjo:AY555_03340"/>
<evidence type="ECO:0000256" key="6">
    <source>
        <dbReference type="ARBA" id="ARBA00023027"/>
    </source>
</evidence>
<dbReference type="OrthoDB" id="9803238at2"/>
<comment type="similarity">
    <text evidence="2 8">Belongs to the UDP-glucose/GDP-mannose dehydrogenase family.</text>
</comment>
<evidence type="ECO:0000256" key="7">
    <source>
        <dbReference type="ARBA" id="ARBA00047473"/>
    </source>
</evidence>
<evidence type="ECO:0000256" key="5">
    <source>
        <dbReference type="ARBA" id="ARBA00023002"/>
    </source>
</evidence>
<dbReference type="InterPro" id="IPR001732">
    <property type="entry name" value="UDP-Glc/GDP-Man_DH_N"/>
</dbReference>
<protein>
    <recommendedName>
        <fullName evidence="4 8">UDP-glucose 6-dehydrogenase</fullName>
        <ecNumber evidence="3 8">1.1.1.22</ecNumber>
    </recommendedName>
</protein>
<feature type="binding site" evidence="10">
    <location>
        <position position="326"/>
    </location>
    <ligand>
        <name>substrate</name>
    </ligand>
</feature>
<comment type="pathway">
    <text evidence="1">Nucleotide-sugar biosynthesis; UDP-alpha-D-glucuronate biosynthesis; UDP-alpha-D-glucuronate from UDP-alpha-D-glucose: step 1/1.</text>
</comment>
<evidence type="ECO:0000256" key="3">
    <source>
        <dbReference type="ARBA" id="ARBA00012954"/>
    </source>
</evidence>
<dbReference type="SMART" id="SM00984">
    <property type="entry name" value="UDPG_MGDP_dh_C"/>
    <property type="match status" value="1"/>
</dbReference>
<sequence length="450" mass="47887">MNVSVIGLGKLGAPLAAVLAAKGHNVIGVDLNNCTVQSINNGIAPVDEPQLQDMINRAQGRLSATTCFRIAALDSDVTCIIVPTPSDTKGAFSNTHVLNAIRELGNNIRSKSSYHVVCITSTVMPGSCDGEIRSTLESASGRRVGFDIGLCYSPEFIALGRVIHDLMHPDMVLVGESDPRAGEIVSDLILSACTGTPPVQRMNLVNAELTKITVNTFVTTKISYANMLSDICDRLPGADVKVLTSALGLDSRIGSKYLQGATGYGGPCFPRDNIAFSSMARALGASPLLAEATETINQMQLDRMANKITTCTRKGDTVAVLGLSYKPDTSVVEESHGIKLAQKLAKTGFKVLCHDPKAGSTAQAVLGQDAWIVISAAEAITAAQTIVVMTPWQEYGTLSHEPFQRTGRPVTVIDPWRIVPHAIAKVAHMEIPGRNNTSSMLKHDETVVTV</sequence>
<dbReference type="SUPFAM" id="SSF52413">
    <property type="entry name" value="UDP-glucose/GDP-mannose dehydrogenase C-terminal domain"/>
    <property type="match status" value="1"/>
</dbReference>
<reference evidence="13 14" key="1">
    <citation type="submission" date="2016-02" db="EMBL/GenBank/DDBJ databases">
        <title>Complete Genome of H5569, the type strain of the newly described species Haematospirillium jordaniae.</title>
        <authorList>
            <person name="Nicholson A.C."/>
            <person name="Humrighouse B.W."/>
            <person name="Loparov V."/>
            <person name="McQuiston J.R."/>
        </authorList>
    </citation>
    <scope>NUCLEOTIDE SEQUENCE [LARGE SCALE GENOMIC DNA]</scope>
    <source>
        <strain evidence="13 14">H5569</strain>
    </source>
</reference>
<proteinExistence type="inferred from homology"/>
<keyword evidence="6 8" id="KW-0520">NAD</keyword>
<dbReference type="RefSeq" id="WP_066133436.1">
    <property type="nucleotide sequence ID" value="NZ_CP014525.1"/>
</dbReference>
<dbReference type="Gene3D" id="3.40.50.720">
    <property type="entry name" value="NAD(P)-binding Rossmann-like Domain"/>
    <property type="match status" value="2"/>
</dbReference>
<evidence type="ECO:0000313" key="13">
    <source>
        <dbReference type="EMBL" id="AMW34380.1"/>
    </source>
</evidence>
<dbReference type="GO" id="GO:0003979">
    <property type="term" value="F:UDP-glucose 6-dehydrogenase activity"/>
    <property type="evidence" value="ECO:0007669"/>
    <property type="project" value="UniProtKB-EC"/>
</dbReference>
<dbReference type="Gene3D" id="1.20.5.100">
    <property type="entry name" value="Cytochrome c1, transmembrane anchor, C-terminal"/>
    <property type="match status" value="1"/>
</dbReference>
<dbReference type="Pfam" id="PF03720">
    <property type="entry name" value="UDPG_MGDP_dh_C"/>
    <property type="match status" value="1"/>
</dbReference>
<evidence type="ECO:0000256" key="10">
    <source>
        <dbReference type="PIRSR" id="PIRSR500134-2"/>
    </source>
</evidence>
<comment type="catalytic activity">
    <reaction evidence="7 8">
        <text>UDP-alpha-D-glucose + 2 NAD(+) + H2O = UDP-alpha-D-glucuronate + 2 NADH + 3 H(+)</text>
        <dbReference type="Rhea" id="RHEA:23596"/>
        <dbReference type="ChEBI" id="CHEBI:15377"/>
        <dbReference type="ChEBI" id="CHEBI:15378"/>
        <dbReference type="ChEBI" id="CHEBI:57540"/>
        <dbReference type="ChEBI" id="CHEBI:57945"/>
        <dbReference type="ChEBI" id="CHEBI:58052"/>
        <dbReference type="ChEBI" id="CHEBI:58885"/>
        <dbReference type="EC" id="1.1.1.22"/>
    </reaction>
</comment>
<dbReference type="InterPro" id="IPR036291">
    <property type="entry name" value="NAD(P)-bd_dom_sf"/>
</dbReference>
<evidence type="ECO:0000256" key="9">
    <source>
        <dbReference type="PIRSR" id="PIRSR500134-1"/>
    </source>
</evidence>
<dbReference type="GeneID" id="53316183"/>
<dbReference type="InterPro" id="IPR017476">
    <property type="entry name" value="UDP-Glc/GDP-Man"/>
</dbReference>
<gene>
    <name evidence="13" type="ORF">AY555_03340</name>
</gene>
<dbReference type="SUPFAM" id="SSF48179">
    <property type="entry name" value="6-phosphogluconate dehydrogenase C-terminal domain-like"/>
    <property type="match status" value="1"/>
</dbReference>
<dbReference type="PANTHER" id="PTHR43750:SF3">
    <property type="entry name" value="UDP-GLUCOSE 6-DEHYDROGENASE TUAD"/>
    <property type="match status" value="1"/>
</dbReference>
<dbReference type="GO" id="GO:0000271">
    <property type="term" value="P:polysaccharide biosynthetic process"/>
    <property type="evidence" value="ECO:0007669"/>
    <property type="project" value="InterPro"/>
</dbReference>
<dbReference type="Proteomes" id="UP000076066">
    <property type="component" value="Chromosome"/>
</dbReference>
<feature type="binding site" evidence="11">
    <location>
        <position position="84"/>
    </location>
    <ligand>
        <name>NAD(+)</name>
        <dbReference type="ChEBI" id="CHEBI:57540"/>
    </ligand>
</feature>
<dbReference type="STRING" id="1549855.AY555_03340"/>
<keyword evidence="14" id="KW-1185">Reference proteome</keyword>
<evidence type="ECO:0000256" key="4">
    <source>
        <dbReference type="ARBA" id="ARBA00015132"/>
    </source>
</evidence>
<dbReference type="GO" id="GO:0006065">
    <property type="term" value="P:UDP-glucuronate biosynthetic process"/>
    <property type="evidence" value="ECO:0007669"/>
    <property type="project" value="UniProtKB-UniPathway"/>
</dbReference>
<name>A0A143DCW8_9PROT</name>
<feature type="binding site" evidence="10">
    <location>
        <position position="211"/>
    </location>
    <ligand>
        <name>substrate</name>
    </ligand>
</feature>
<feature type="binding site" evidence="11">
    <location>
        <position position="122"/>
    </location>
    <ligand>
        <name>NAD(+)</name>
        <dbReference type="ChEBI" id="CHEBI:57540"/>
    </ligand>
</feature>
<dbReference type="InterPro" id="IPR014027">
    <property type="entry name" value="UDP-Glc/GDP-Man_DH_C"/>
</dbReference>
<keyword evidence="5 8" id="KW-0560">Oxidoreductase</keyword>
<dbReference type="NCBIfam" id="TIGR03026">
    <property type="entry name" value="NDP-sugDHase"/>
    <property type="match status" value="1"/>
</dbReference>
<evidence type="ECO:0000313" key="14">
    <source>
        <dbReference type="Proteomes" id="UP000076066"/>
    </source>
</evidence>
<dbReference type="PIRSF" id="PIRSF500134">
    <property type="entry name" value="UDPglc_DH_bac"/>
    <property type="match status" value="1"/>
</dbReference>